<proteinExistence type="predicted"/>
<organism evidence="1 2">
    <name type="scientific">Candidatus Blackburnbacteria bacterium RIFCSPHIGHO2_01_FULL_43_15b</name>
    <dbReference type="NCBI Taxonomy" id="1797513"/>
    <lineage>
        <taxon>Bacteria</taxon>
        <taxon>Candidatus Blackburniibacteriota</taxon>
    </lineage>
</organism>
<evidence type="ECO:0008006" key="3">
    <source>
        <dbReference type="Google" id="ProtNLM"/>
    </source>
</evidence>
<protein>
    <recommendedName>
        <fullName evidence="3">Bro-N domain-containing protein</fullName>
    </recommendedName>
</protein>
<reference evidence="1 2" key="1">
    <citation type="journal article" date="2016" name="Nat. Commun.">
        <title>Thousands of microbial genomes shed light on interconnected biogeochemical processes in an aquifer system.</title>
        <authorList>
            <person name="Anantharaman K."/>
            <person name="Brown C.T."/>
            <person name="Hug L.A."/>
            <person name="Sharon I."/>
            <person name="Castelle C.J."/>
            <person name="Probst A.J."/>
            <person name="Thomas B.C."/>
            <person name="Singh A."/>
            <person name="Wilkins M.J."/>
            <person name="Karaoz U."/>
            <person name="Brodie E.L."/>
            <person name="Williams K.H."/>
            <person name="Hubbard S.S."/>
            <person name="Banfield J.F."/>
        </authorList>
    </citation>
    <scope>NUCLEOTIDE SEQUENCE [LARGE SCALE GENOMIC DNA]</scope>
</reference>
<evidence type="ECO:0000313" key="2">
    <source>
        <dbReference type="Proteomes" id="UP000177967"/>
    </source>
</evidence>
<comment type="caution">
    <text evidence="1">The sequence shown here is derived from an EMBL/GenBank/DDBJ whole genome shotgun (WGS) entry which is preliminary data.</text>
</comment>
<dbReference type="EMBL" id="MHBW01000004">
    <property type="protein sequence ID" value="OGY09833.1"/>
    <property type="molecule type" value="Genomic_DNA"/>
</dbReference>
<sequence>MTIAPETTKVAIFKGKKVRKTIYNNEWWFSVVDVCGALTESIDSGAFSMIMSLIRHFGYATTRAAFSQVEQSHQTRKAR</sequence>
<name>A0A1G1V378_9BACT</name>
<accession>A0A1G1V378</accession>
<dbReference type="AlphaFoldDB" id="A0A1G1V378"/>
<dbReference type="Proteomes" id="UP000177967">
    <property type="component" value="Unassembled WGS sequence"/>
</dbReference>
<evidence type="ECO:0000313" key="1">
    <source>
        <dbReference type="EMBL" id="OGY09833.1"/>
    </source>
</evidence>
<gene>
    <name evidence="1" type="ORF">A2782_03545</name>
</gene>